<organism evidence="2 3">
    <name type="scientific">Plakobranchus ocellatus</name>
    <dbReference type="NCBI Taxonomy" id="259542"/>
    <lineage>
        <taxon>Eukaryota</taxon>
        <taxon>Metazoa</taxon>
        <taxon>Spiralia</taxon>
        <taxon>Lophotrochozoa</taxon>
        <taxon>Mollusca</taxon>
        <taxon>Gastropoda</taxon>
        <taxon>Heterobranchia</taxon>
        <taxon>Euthyneura</taxon>
        <taxon>Panpulmonata</taxon>
        <taxon>Sacoglossa</taxon>
        <taxon>Placobranchoidea</taxon>
        <taxon>Plakobranchidae</taxon>
        <taxon>Plakobranchus</taxon>
    </lineage>
</organism>
<keyword evidence="3" id="KW-1185">Reference proteome</keyword>
<dbReference type="EMBL" id="BLXT01008404">
    <property type="protein sequence ID" value="GFO48486.1"/>
    <property type="molecule type" value="Genomic_DNA"/>
</dbReference>
<sequence>MVAQWVEKALSCRYTLSLVQAQTLASWPYGRPKISSHSVLQGNKYDDDDDDDDDDNDEQHSQAIFPFILAVVINHMSNLNNQNPNCCVQMS</sequence>
<dbReference type="Proteomes" id="UP000735302">
    <property type="component" value="Unassembled WGS sequence"/>
</dbReference>
<name>A0AAV4DWJ9_9GAST</name>
<protein>
    <submittedName>
        <fullName evidence="2">Uncharacterized protein</fullName>
    </submittedName>
</protein>
<feature type="compositionally biased region" description="Acidic residues" evidence="1">
    <location>
        <begin position="46"/>
        <end position="57"/>
    </location>
</feature>
<evidence type="ECO:0000313" key="3">
    <source>
        <dbReference type="Proteomes" id="UP000735302"/>
    </source>
</evidence>
<reference evidence="2 3" key="1">
    <citation type="journal article" date="2021" name="Elife">
        <title>Chloroplast acquisition without the gene transfer in kleptoplastic sea slugs, Plakobranchus ocellatus.</title>
        <authorList>
            <person name="Maeda T."/>
            <person name="Takahashi S."/>
            <person name="Yoshida T."/>
            <person name="Shimamura S."/>
            <person name="Takaki Y."/>
            <person name="Nagai Y."/>
            <person name="Toyoda A."/>
            <person name="Suzuki Y."/>
            <person name="Arimoto A."/>
            <person name="Ishii H."/>
            <person name="Satoh N."/>
            <person name="Nishiyama T."/>
            <person name="Hasebe M."/>
            <person name="Maruyama T."/>
            <person name="Minagawa J."/>
            <person name="Obokata J."/>
            <person name="Shigenobu S."/>
        </authorList>
    </citation>
    <scope>NUCLEOTIDE SEQUENCE [LARGE SCALE GENOMIC DNA]</scope>
</reference>
<accession>A0AAV4DWJ9</accession>
<dbReference type="AlphaFoldDB" id="A0AAV4DWJ9"/>
<comment type="caution">
    <text evidence="2">The sequence shown here is derived from an EMBL/GenBank/DDBJ whole genome shotgun (WGS) entry which is preliminary data.</text>
</comment>
<evidence type="ECO:0000313" key="2">
    <source>
        <dbReference type="EMBL" id="GFO48486.1"/>
    </source>
</evidence>
<proteinExistence type="predicted"/>
<feature type="region of interest" description="Disordered" evidence="1">
    <location>
        <begin position="29"/>
        <end position="59"/>
    </location>
</feature>
<evidence type="ECO:0000256" key="1">
    <source>
        <dbReference type="SAM" id="MobiDB-lite"/>
    </source>
</evidence>
<gene>
    <name evidence="2" type="ORF">PoB_007499100</name>
</gene>